<dbReference type="Pfam" id="PF00482">
    <property type="entry name" value="T2SSF"/>
    <property type="match status" value="1"/>
</dbReference>
<evidence type="ECO:0000256" key="2">
    <source>
        <dbReference type="ARBA" id="ARBA00022475"/>
    </source>
</evidence>
<comment type="caution">
    <text evidence="8">The sequence shown here is derived from an EMBL/GenBank/DDBJ whole genome shotgun (WGS) entry which is preliminary data.</text>
</comment>
<keyword evidence="9" id="KW-1185">Reference proteome</keyword>
<dbReference type="RefSeq" id="WP_052221849.1">
    <property type="nucleotide sequence ID" value="NZ_LHUR01000027.1"/>
</dbReference>
<comment type="subcellular location">
    <subcellularLocation>
        <location evidence="1">Cell membrane</location>
        <topology evidence="1">Multi-pass membrane protein</topology>
    </subcellularLocation>
</comment>
<keyword evidence="4 6" id="KW-1133">Transmembrane helix</keyword>
<feature type="transmembrane region" description="Helical" evidence="6">
    <location>
        <begin position="101"/>
        <end position="123"/>
    </location>
</feature>
<evidence type="ECO:0000259" key="7">
    <source>
        <dbReference type="Pfam" id="PF00482"/>
    </source>
</evidence>
<sequence length="306" mass="34981">MLYVIIFIFFLSIFFLLYGILAFLSRDKMEIKNRLSQLNELNTADKEKEENKSFAERILKPFYQGFSKTILKITPKHKLEMLSKKLEKAGVLKNTTIGKWLFYKSMMVLVSSAIVGLLSFAVSKDGFKTITIVLIVAVAVNYFFSFYLSRRIEDRKKKILKNLPYTLDLITVSVEAGLSFDGAIARVINNINGEICDEFSKSLKEIRMGIERKVALKNMSDRCDVKELSMFVTSLIQADELGVSLSRVLRIESANLREQRKQASREKAMKAPIKMLFPLVLFIFPSIFVIILGPAVIRMIDIFGKQ</sequence>
<dbReference type="STRING" id="36844.SAMN04488501_10692"/>
<evidence type="ECO:0000256" key="6">
    <source>
        <dbReference type="SAM" id="Phobius"/>
    </source>
</evidence>
<keyword evidence="3 6" id="KW-0812">Transmembrane</keyword>
<evidence type="ECO:0000313" key="8">
    <source>
        <dbReference type="EMBL" id="KOA19229.1"/>
    </source>
</evidence>
<dbReference type="PANTHER" id="PTHR35007:SF2">
    <property type="entry name" value="PILUS ASSEMBLE PROTEIN"/>
    <property type="match status" value="1"/>
</dbReference>
<feature type="transmembrane region" description="Helical" evidence="6">
    <location>
        <begin position="275"/>
        <end position="297"/>
    </location>
</feature>
<dbReference type="Proteomes" id="UP000037043">
    <property type="component" value="Unassembled WGS sequence"/>
</dbReference>
<keyword evidence="2" id="KW-1003">Cell membrane</keyword>
<evidence type="ECO:0000256" key="4">
    <source>
        <dbReference type="ARBA" id="ARBA00022989"/>
    </source>
</evidence>
<gene>
    <name evidence="8" type="ORF">CLHOM_23350</name>
</gene>
<feature type="transmembrane region" description="Helical" evidence="6">
    <location>
        <begin position="129"/>
        <end position="148"/>
    </location>
</feature>
<evidence type="ECO:0000256" key="1">
    <source>
        <dbReference type="ARBA" id="ARBA00004651"/>
    </source>
</evidence>
<evidence type="ECO:0000313" key="9">
    <source>
        <dbReference type="Proteomes" id="UP000037043"/>
    </source>
</evidence>
<protein>
    <submittedName>
        <fullName evidence="8">Bacterial type II secretion system protein F domain protein</fullName>
    </submittedName>
</protein>
<keyword evidence="5 6" id="KW-0472">Membrane</keyword>
<reference evidence="9" key="1">
    <citation type="submission" date="2015-08" db="EMBL/GenBank/DDBJ databases">
        <title>Genome sequence of the strict anaerobe Clostridium homopropionicum LuHBu1 (DSM 5847T).</title>
        <authorList>
            <person name="Poehlein A."/>
            <person name="Beck M."/>
            <person name="Schiel-Bengelsdorf B."/>
            <person name="Bengelsdorf F.R."/>
            <person name="Daniel R."/>
            <person name="Duerre P."/>
        </authorList>
    </citation>
    <scope>NUCLEOTIDE SEQUENCE [LARGE SCALE GENOMIC DNA]</scope>
    <source>
        <strain evidence="9">DSM 5847</strain>
    </source>
</reference>
<accession>A0A0L6Z8E9</accession>
<feature type="transmembrane region" description="Helical" evidence="6">
    <location>
        <begin position="6"/>
        <end position="24"/>
    </location>
</feature>
<dbReference type="GO" id="GO:0005886">
    <property type="term" value="C:plasma membrane"/>
    <property type="evidence" value="ECO:0007669"/>
    <property type="project" value="UniProtKB-SubCell"/>
</dbReference>
<dbReference type="AlphaFoldDB" id="A0A0L6Z8E9"/>
<proteinExistence type="predicted"/>
<dbReference type="InterPro" id="IPR018076">
    <property type="entry name" value="T2SS_GspF_dom"/>
</dbReference>
<organism evidence="8 9">
    <name type="scientific">Clostridium homopropionicum DSM 5847</name>
    <dbReference type="NCBI Taxonomy" id="1121318"/>
    <lineage>
        <taxon>Bacteria</taxon>
        <taxon>Bacillati</taxon>
        <taxon>Bacillota</taxon>
        <taxon>Clostridia</taxon>
        <taxon>Eubacteriales</taxon>
        <taxon>Clostridiaceae</taxon>
        <taxon>Clostridium</taxon>
    </lineage>
</organism>
<evidence type="ECO:0000256" key="5">
    <source>
        <dbReference type="ARBA" id="ARBA00023136"/>
    </source>
</evidence>
<dbReference type="PATRIC" id="fig|1121318.3.peg.2348"/>
<dbReference type="PANTHER" id="PTHR35007">
    <property type="entry name" value="INTEGRAL MEMBRANE PROTEIN-RELATED"/>
    <property type="match status" value="1"/>
</dbReference>
<feature type="domain" description="Type II secretion system protein GspF" evidence="7">
    <location>
        <begin position="167"/>
        <end position="292"/>
    </location>
</feature>
<evidence type="ECO:0000256" key="3">
    <source>
        <dbReference type="ARBA" id="ARBA00022692"/>
    </source>
</evidence>
<name>A0A0L6Z8E9_9CLOT</name>
<dbReference type="EMBL" id="LHUR01000027">
    <property type="protein sequence ID" value="KOA19229.1"/>
    <property type="molecule type" value="Genomic_DNA"/>
</dbReference>